<evidence type="ECO:0000313" key="1">
    <source>
        <dbReference type="EMBL" id="QQT85788.1"/>
    </source>
</evidence>
<evidence type="ECO:0000313" key="4">
    <source>
        <dbReference type="Proteomes" id="UP000595320"/>
    </source>
</evidence>
<dbReference type="EMBL" id="CP068176">
    <property type="protein sequence ID" value="QQT85788.1"/>
    <property type="molecule type" value="Genomic_DNA"/>
</dbReference>
<dbReference type="Proteomes" id="UP000595320">
    <property type="component" value="Chromosome"/>
</dbReference>
<reference evidence="1 4" key="1">
    <citation type="submission" date="2021-01" db="EMBL/GenBank/DDBJ databases">
        <title>FDA dAtabase for Regulatory Grade micrObial Sequences (FDA-ARGOS): Supporting development and validation of Infectious Disease Dx tests.</title>
        <authorList>
            <person name="Sproer C."/>
            <person name="Gronow S."/>
            <person name="Severitt S."/>
            <person name="Schroder I."/>
            <person name="Tallon L."/>
            <person name="Sadzewicz L."/>
            <person name="Zhao X."/>
            <person name="Boylan J."/>
            <person name="Ott S."/>
            <person name="Bowen H."/>
            <person name="Vavikolanu K."/>
            <person name="Mehta A."/>
            <person name="Aluvathingal J."/>
            <person name="Nadendla S."/>
            <person name="Lowell S."/>
            <person name="Myers T."/>
            <person name="Yan Y."/>
            <person name="Sichtig H."/>
        </authorList>
    </citation>
    <scope>NUCLEOTIDE SEQUENCE [LARGE SCALE GENOMIC DNA]</scope>
    <source>
        <strain evidence="1 4">FDAARGOS_1096</strain>
    </source>
</reference>
<gene>
    <name evidence="1" type="ORF">I6I53_12930</name>
    <name evidence="3" type="ORF">LSO58_09770</name>
    <name evidence="2" type="ORF">LSO60_07725</name>
</gene>
<evidence type="ECO:0000313" key="3">
    <source>
        <dbReference type="EMBL" id="UYF74167.1"/>
    </source>
</evidence>
<dbReference type="RefSeq" id="WP_004989206.1">
    <property type="nucleotide sequence ID" value="NZ_BCMC01000003.1"/>
</dbReference>
<dbReference type="EMBL" id="CP089044">
    <property type="protein sequence ID" value="UYF74167.1"/>
    <property type="molecule type" value="Genomic_DNA"/>
</dbReference>
<dbReference type="AlphaFoldDB" id="A0A2N6VDD1"/>
<dbReference type="Proteomes" id="UP001164064">
    <property type="component" value="Chromosome"/>
</dbReference>
<dbReference type="GeneID" id="66212440"/>
<sequence>MSNTSNRDQHIVTNQLDQTIIWLMQHQDIFDSLSFDVLTQQLTVKHAAGEDLIREGMYLTAQYGILVTS</sequence>
<reference evidence="2" key="2">
    <citation type="journal article" date="2022" name="J Glob Antimicrob Resist">
        <title>Comparative analysis of IMP-4- and OXA-58-containing plasmids of three carbapenemase-producing Acinetobacter ursingii strains in the Netherlands.</title>
        <authorList>
            <person name="Hendrickx A.P.A."/>
            <person name="Schade R.P."/>
            <person name="Landman F."/>
            <person name="Bosch T."/>
            <person name="Schouls L.M."/>
            <person name="van Dijk K."/>
        </authorList>
    </citation>
    <scope>NUCLEOTIDE SEQUENCE</scope>
    <source>
        <strain evidence="2">RIVM_C010559</strain>
        <strain evidence="3">RIVM_C010761</strain>
    </source>
</reference>
<dbReference type="Proteomes" id="UP001164081">
    <property type="component" value="Chromosome"/>
</dbReference>
<organism evidence="1 4">
    <name type="scientific">Acinetobacter ursingii</name>
    <dbReference type="NCBI Taxonomy" id="108980"/>
    <lineage>
        <taxon>Bacteria</taxon>
        <taxon>Pseudomonadati</taxon>
        <taxon>Pseudomonadota</taxon>
        <taxon>Gammaproteobacteria</taxon>
        <taxon>Moraxellales</taxon>
        <taxon>Moraxellaceae</taxon>
        <taxon>Acinetobacter</taxon>
    </lineage>
</organism>
<accession>A0A2N6VDD1</accession>
<protein>
    <submittedName>
        <fullName evidence="1">Uncharacterized protein</fullName>
    </submittedName>
</protein>
<name>A0A2N6VDD1_9GAMM</name>
<proteinExistence type="predicted"/>
<evidence type="ECO:0000313" key="2">
    <source>
        <dbReference type="EMBL" id="UYF73123.1"/>
    </source>
</evidence>
<dbReference type="EMBL" id="CP089051">
    <property type="protein sequence ID" value="UYF73123.1"/>
    <property type="molecule type" value="Genomic_DNA"/>
</dbReference>